<evidence type="ECO:0000313" key="3">
    <source>
        <dbReference type="EMBL" id="PJO45443.1"/>
    </source>
</evidence>
<gene>
    <name evidence="4" type="ORF">CWD94_01215</name>
    <name evidence="3" type="ORF">CWD94_01235</name>
    <name evidence="2" type="ORF">CWD94_08395</name>
    <name evidence="1" type="ORF">CWD94_27110</name>
</gene>
<name>A0A2M9PXR1_9BACI</name>
<dbReference type="RefSeq" id="WP_100541835.1">
    <property type="nucleotide sequence ID" value="NZ_PHQY01000091.1"/>
</dbReference>
<comment type="caution">
    <text evidence="1">The sequence shown here is derived from an EMBL/GenBank/DDBJ whole genome shotgun (WGS) entry which is preliminary data.</text>
</comment>
<dbReference type="EMBL" id="PHQY01000091">
    <property type="protein sequence ID" value="PJO45446.1"/>
    <property type="molecule type" value="Genomic_DNA"/>
</dbReference>
<proteinExistence type="predicted"/>
<accession>A0A2M9PXR1</accession>
<dbReference type="AlphaFoldDB" id="A0A2M9PXR1"/>
<evidence type="ECO:0000313" key="4">
    <source>
        <dbReference type="EMBL" id="PJO45446.1"/>
    </source>
</evidence>
<dbReference type="EMBL" id="PHQY01000458">
    <property type="protein sequence ID" value="PJO44161.1"/>
    <property type="molecule type" value="Genomic_DNA"/>
</dbReference>
<organism evidence="1 5">
    <name type="scientific">Lysinibacillus xylanilyticus</name>
    <dbReference type="NCBI Taxonomy" id="582475"/>
    <lineage>
        <taxon>Bacteria</taxon>
        <taxon>Bacillati</taxon>
        <taxon>Bacillota</taxon>
        <taxon>Bacilli</taxon>
        <taxon>Bacillales</taxon>
        <taxon>Bacillaceae</taxon>
        <taxon>Lysinibacillus</taxon>
    </lineage>
</organism>
<evidence type="ECO:0000313" key="5">
    <source>
        <dbReference type="Proteomes" id="UP000232101"/>
    </source>
</evidence>
<evidence type="ECO:0000313" key="2">
    <source>
        <dbReference type="EMBL" id="PJO44161.1"/>
    </source>
</evidence>
<reference evidence="1 5" key="1">
    <citation type="submission" date="2017-11" db="EMBL/GenBank/DDBJ databases">
        <title>Bacterial isolate from king chilli rhizosphere.</title>
        <authorList>
            <person name="Takhelmayum P."/>
            <person name="Sarangthem I."/>
        </authorList>
    </citation>
    <scope>NUCLEOTIDE SEQUENCE [LARGE SCALE GENOMIC DNA]</scope>
    <source>
        <strain evidence="1">T26</strain>
        <strain evidence="5">t26</strain>
    </source>
</reference>
<dbReference type="Proteomes" id="UP000232101">
    <property type="component" value="Unassembled WGS sequence"/>
</dbReference>
<evidence type="ECO:0008006" key="6">
    <source>
        <dbReference type="Google" id="ProtNLM"/>
    </source>
</evidence>
<evidence type="ECO:0000313" key="1">
    <source>
        <dbReference type="EMBL" id="PJO40619.1"/>
    </source>
</evidence>
<dbReference type="EMBL" id="PHQY01000093">
    <property type="protein sequence ID" value="PJO45443.1"/>
    <property type="molecule type" value="Genomic_DNA"/>
</dbReference>
<protein>
    <recommendedName>
        <fullName evidence="6">CopG family transcriptional regulator</fullName>
    </recommendedName>
</protein>
<sequence length="64" mass="7490">MDKKIPPIHIRGDEYYDDVLNALVTKLGKKKSQVVHEALDHFAVLILGQEEVMNLRLYKHFDKK</sequence>
<dbReference type="EMBL" id="PHQY01000710">
    <property type="protein sequence ID" value="PJO40619.1"/>
    <property type="molecule type" value="Genomic_DNA"/>
</dbReference>